<keyword evidence="1" id="KW-1133">Transmembrane helix</keyword>
<organism evidence="2 3">
    <name type="scientific">Pedobacter segetis</name>
    <dbReference type="NCBI Taxonomy" id="2793069"/>
    <lineage>
        <taxon>Bacteria</taxon>
        <taxon>Pseudomonadati</taxon>
        <taxon>Bacteroidota</taxon>
        <taxon>Sphingobacteriia</taxon>
        <taxon>Sphingobacteriales</taxon>
        <taxon>Sphingobacteriaceae</taxon>
        <taxon>Pedobacter</taxon>
    </lineage>
</organism>
<feature type="transmembrane region" description="Helical" evidence="1">
    <location>
        <begin position="76"/>
        <end position="97"/>
    </location>
</feature>
<dbReference type="Proteomes" id="UP000660024">
    <property type="component" value="Unassembled WGS sequence"/>
</dbReference>
<name>A0ABS1BNP7_9SPHI</name>
<evidence type="ECO:0000313" key="2">
    <source>
        <dbReference type="EMBL" id="MBK0384527.1"/>
    </source>
</evidence>
<feature type="transmembrane region" description="Helical" evidence="1">
    <location>
        <begin position="42"/>
        <end position="64"/>
    </location>
</feature>
<reference evidence="2 3" key="1">
    <citation type="submission" date="2020-12" db="EMBL/GenBank/DDBJ databases">
        <title>Bacterial novel species Pedobacter sp. SD-b isolated from soil.</title>
        <authorList>
            <person name="Jung H.-Y."/>
        </authorList>
    </citation>
    <scope>NUCLEOTIDE SEQUENCE [LARGE SCALE GENOMIC DNA]</scope>
    <source>
        <strain evidence="2 3">SD-b</strain>
    </source>
</reference>
<evidence type="ECO:0000313" key="3">
    <source>
        <dbReference type="Proteomes" id="UP000660024"/>
    </source>
</evidence>
<gene>
    <name evidence="2" type="ORF">I5M32_16315</name>
</gene>
<dbReference type="RefSeq" id="WP_200588226.1">
    <property type="nucleotide sequence ID" value="NZ_JAEHFY010000042.1"/>
</dbReference>
<accession>A0ABS1BNP7</accession>
<sequence>MENQEINHKIQLFNSTINIVSVTGYILYFIVRKTNLNGILAYFTLTIFLFNLLFVIYSLVFIIRNNSLIIQKNKKFGGLFLNLISCAGFVILIIMFLK</sequence>
<keyword evidence="1" id="KW-0812">Transmembrane</keyword>
<dbReference type="EMBL" id="JAEHFY010000042">
    <property type="protein sequence ID" value="MBK0384527.1"/>
    <property type="molecule type" value="Genomic_DNA"/>
</dbReference>
<comment type="caution">
    <text evidence="2">The sequence shown here is derived from an EMBL/GenBank/DDBJ whole genome shotgun (WGS) entry which is preliminary data.</text>
</comment>
<feature type="transmembrane region" description="Helical" evidence="1">
    <location>
        <begin position="12"/>
        <end position="30"/>
    </location>
</feature>
<keyword evidence="3" id="KW-1185">Reference proteome</keyword>
<protein>
    <submittedName>
        <fullName evidence="2">Uncharacterized protein</fullName>
    </submittedName>
</protein>
<keyword evidence="1" id="KW-0472">Membrane</keyword>
<proteinExistence type="predicted"/>
<evidence type="ECO:0000256" key="1">
    <source>
        <dbReference type="SAM" id="Phobius"/>
    </source>
</evidence>